<dbReference type="PROSITE" id="PS00086">
    <property type="entry name" value="CYTOCHROME_P450"/>
    <property type="match status" value="1"/>
</dbReference>
<dbReference type="InterPro" id="IPR001128">
    <property type="entry name" value="Cyt_P450"/>
</dbReference>
<keyword evidence="6" id="KW-1207">Sterol metabolism</keyword>
<evidence type="ECO:0000256" key="10">
    <source>
        <dbReference type="ARBA" id="ARBA00041158"/>
    </source>
</evidence>
<evidence type="ECO:0000256" key="1">
    <source>
        <dbReference type="ARBA" id="ARBA00010617"/>
    </source>
</evidence>
<evidence type="ECO:0000256" key="19">
    <source>
        <dbReference type="ARBA" id="ARBA00048839"/>
    </source>
</evidence>
<evidence type="ECO:0000256" key="12">
    <source>
        <dbReference type="ARBA" id="ARBA00047587"/>
    </source>
</evidence>
<dbReference type="EC" id="1.14.14.154" evidence="9"/>
<evidence type="ECO:0000256" key="14">
    <source>
        <dbReference type="ARBA" id="ARBA00047702"/>
    </source>
</evidence>
<keyword evidence="4 23" id="KW-0479">Metal-binding</keyword>
<proteinExistence type="inferred from homology"/>
<comment type="similarity">
    <text evidence="1 24">Belongs to the cytochrome P450 family.</text>
</comment>
<comment type="catalytic activity">
    <reaction evidence="12">
        <text>a 14alpha-hydroxymethyl steroid + reduced [NADPH--hemoprotein reductase] + O2 = a 14alpha-formyl steroid + oxidized [NADPH--hemoprotein reductase] + 2 H2O + H(+)</text>
        <dbReference type="Rhea" id="RHEA:68064"/>
        <dbReference type="Rhea" id="RHEA-COMP:11964"/>
        <dbReference type="Rhea" id="RHEA-COMP:11965"/>
        <dbReference type="ChEBI" id="CHEBI:15377"/>
        <dbReference type="ChEBI" id="CHEBI:15378"/>
        <dbReference type="ChEBI" id="CHEBI:15379"/>
        <dbReference type="ChEBI" id="CHEBI:57618"/>
        <dbReference type="ChEBI" id="CHEBI:58210"/>
        <dbReference type="ChEBI" id="CHEBI:176901"/>
        <dbReference type="ChEBI" id="CHEBI:176902"/>
    </reaction>
    <physiologicalReaction direction="left-to-right" evidence="12">
        <dbReference type="Rhea" id="RHEA:68065"/>
    </physiologicalReaction>
</comment>
<dbReference type="Gene3D" id="1.10.630.10">
    <property type="entry name" value="Cytochrome P450"/>
    <property type="match status" value="1"/>
</dbReference>
<dbReference type="InterPro" id="IPR050529">
    <property type="entry name" value="CYP450_sterol_14alpha_dmase"/>
</dbReference>
<dbReference type="SUPFAM" id="SSF48264">
    <property type="entry name" value="Cytochrome P450"/>
    <property type="match status" value="1"/>
</dbReference>
<evidence type="ECO:0000256" key="21">
    <source>
        <dbReference type="ARBA" id="ARBA00049163"/>
    </source>
</evidence>
<evidence type="ECO:0000256" key="5">
    <source>
        <dbReference type="ARBA" id="ARBA00023004"/>
    </source>
</evidence>
<feature type="non-terminal residue" evidence="25">
    <location>
        <position position="1"/>
    </location>
</feature>
<feature type="binding site" description="axial binding residue" evidence="23">
    <location>
        <position position="389"/>
    </location>
    <ligand>
        <name>heme</name>
        <dbReference type="ChEBI" id="CHEBI:30413"/>
    </ligand>
    <ligandPart>
        <name>Fe</name>
        <dbReference type="ChEBI" id="CHEBI:18248"/>
    </ligandPart>
</feature>
<comment type="catalytic activity">
    <reaction evidence="22">
        <text>a 14alpha-formyl steroid + reduced [NADPH--hemoprotein reductase] + O2 = a Delta(14) steroid + formate + oxidized [NADPH--hemoprotein reductase] + H2O + 2 H(+)</text>
        <dbReference type="Rhea" id="RHEA:68068"/>
        <dbReference type="Rhea" id="RHEA-COMP:11964"/>
        <dbReference type="Rhea" id="RHEA-COMP:11965"/>
        <dbReference type="ChEBI" id="CHEBI:15377"/>
        <dbReference type="ChEBI" id="CHEBI:15378"/>
        <dbReference type="ChEBI" id="CHEBI:15379"/>
        <dbReference type="ChEBI" id="CHEBI:15740"/>
        <dbReference type="ChEBI" id="CHEBI:57618"/>
        <dbReference type="ChEBI" id="CHEBI:58210"/>
        <dbReference type="ChEBI" id="CHEBI:138031"/>
        <dbReference type="ChEBI" id="CHEBI:176902"/>
    </reaction>
    <physiologicalReaction direction="left-to-right" evidence="22">
        <dbReference type="Rhea" id="RHEA:68069"/>
    </physiologicalReaction>
</comment>
<keyword evidence="2" id="KW-0153">Cholesterol metabolism</keyword>
<evidence type="ECO:0000256" key="11">
    <source>
        <dbReference type="ARBA" id="ARBA00047379"/>
    </source>
</evidence>
<comment type="catalytic activity">
    <reaction evidence="16">
        <text>32-oxo-24,25-dihydrolanosterol + reduced [NADPH--hemoprotein reductase] + O2 = 4,4-dimethyl-8,14-cholestadien-3beta-ol + formate + oxidized [NADPH--hemoprotein reductase] + H2O + 2 H(+)</text>
        <dbReference type="Rhea" id="RHEA:75083"/>
        <dbReference type="Rhea" id="RHEA-COMP:11964"/>
        <dbReference type="Rhea" id="RHEA-COMP:11965"/>
        <dbReference type="ChEBI" id="CHEBI:15377"/>
        <dbReference type="ChEBI" id="CHEBI:15378"/>
        <dbReference type="ChEBI" id="CHEBI:15379"/>
        <dbReference type="ChEBI" id="CHEBI:15740"/>
        <dbReference type="ChEBI" id="CHEBI:57618"/>
        <dbReference type="ChEBI" id="CHEBI:58210"/>
        <dbReference type="ChEBI" id="CHEBI:78904"/>
        <dbReference type="ChEBI" id="CHEBI:87060"/>
    </reaction>
    <physiologicalReaction direction="left-to-right" evidence="16">
        <dbReference type="Rhea" id="RHEA:75084"/>
    </physiologicalReaction>
</comment>
<comment type="pathway">
    <text evidence="8">Steroid biosynthesis; zymosterol biosynthesis; zymosterol from lanosterol: step 1/6.</text>
</comment>
<dbReference type="InterPro" id="IPR036396">
    <property type="entry name" value="Cyt_P450_sf"/>
</dbReference>
<keyword evidence="24" id="KW-0560">Oxidoreductase</keyword>
<evidence type="ECO:0000256" key="13">
    <source>
        <dbReference type="ARBA" id="ARBA00047670"/>
    </source>
</evidence>
<dbReference type="PRINTS" id="PR00465">
    <property type="entry name" value="EP450IV"/>
</dbReference>
<keyword evidence="3 23" id="KW-0349">Heme</keyword>
<dbReference type="CDD" id="cd20635">
    <property type="entry name" value="CYP39A1"/>
    <property type="match status" value="1"/>
</dbReference>
<evidence type="ECO:0000256" key="16">
    <source>
        <dbReference type="ARBA" id="ARBA00048245"/>
    </source>
</evidence>
<keyword evidence="7" id="KW-0443">Lipid metabolism</keyword>
<gene>
    <name evidence="25" type="ORF">N305_01412</name>
</gene>
<dbReference type="GO" id="GO:0005506">
    <property type="term" value="F:iron ion binding"/>
    <property type="evidence" value="ECO:0007669"/>
    <property type="project" value="InterPro"/>
</dbReference>
<dbReference type="Proteomes" id="UP000053258">
    <property type="component" value="Unassembled WGS sequence"/>
</dbReference>
<reference evidence="25 26" key="1">
    <citation type="submission" date="2014-06" db="EMBL/GenBank/DDBJ databases">
        <title>Genome evolution of avian class.</title>
        <authorList>
            <person name="Zhang G."/>
            <person name="Li C."/>
        </authorList>
    </citation>
    <scope>NUCLEOTIDE SEQUENCE [LARGE SCALE GENOMIC DNA]</scope>
    <source>
        <strain evidence="25">BGI_N305</strain>
    </source>
</reference>
<comment type="cofactor">
    <cofactor evidence="23">
        <name>heme</name>
        <dbReference type="ChEBI" id="CHEBI:30413"/>
    </cofactor>
</comment>
<evidence type="ECO:0000256" key="9">
    <source>
        <dbReference type="ARBA" id="ARBA00038974"/>
    </source>
</evidence>
<comment type="catalytic activity">
    <reaction evidence="13">
        <text>lanosterol + 3 reduced [NADPH--hemoprotein reductase] + 3 O2 = 4,4-dimethyl-5alpha-cholesta-8,14,24-trien-3beta-ol + formate + 3 oxidized [NADPH--hemoprotein reductase] + 4 H2O + 4 H(+)</text>
        <dbReference type="Rhea" id="RHEA:25286"/>
        <dbReference type="Rhea" id="RHEA-COMP:11964"/>
        <dbReference type="Rhea" id="RHEA-COMP:11965"/>
        <dbReference type="ChEBI" id="CHEBI:15377"/>
        <dbReference type="ChEBI" id="CHEBI:15378"/>
        <dbReference type="ChEBI" id="CHEBI:15379"/>
        <dbReference type="ChEBI" id="CHEBI:15740"/>
        <dbReference type="ChEBI" id="CHEBI:16521"/>
        <dbReference type="ChEBI" id="CHEBI:17813"/>
        <dbReference type="ChEBI" id="CHEBI:57618"/>
        <dbReference type="ChEBI" id="CHEBI:58210"/>
        <dbReference type="EC" id="1.14.14.154"/>
    </reaction>
    <physiologicalReaction direction="left-to-right" evidence="13">
        <dbReference type="Rhea" id="RHEA:25287"/>
    </physiologicalReaction>
</comment>
<evidence type="ECO:0000256" key="4">
    <source>
        <dbReference type="ARBA" id="ARBA00022723"/>
    </source>
</evidence>
<evidence type="ECO:0000256" key="7">
    <source>
        <dbReference type="ARBA" id="ARBA00023221"/>
    </source>
</evidence>
<accession>A0A093PR77</accession>
<dbReference type="GO" id="GO:0020037">
    <property type="term" value="F:heme binding"/>
    <property type="evidence" value="ECO:0007669"/>
    <property type="project" value="InterPro"/>
</dbReference>
<evidence type="ECO:0000256" key="8">
    <source>
        <dbReference type="ARBA" id="ARBA00037887"/>
    </source>
</evidence>
<comment type="catalytic activity">
    <reaction evidence="15">
        <text>24,25-dihydrolanosterol + reduced [NADPH--hemoprotein reductase] + O2 = 32-hydroxy-24,25-dihydrolanosterol + oxidized [NADPH--hemoprotein reductase] + H2O + H(+)</text>
        <dbReference type="Rhea" id="RHEA:75079"/>
        <dbReference type="Rhea" id="RHEA-COMP:11964"/>
        <dbReference type="Rhea" id="RHEA-COMP:11965"/>
        <dbReference type="ChEBI" id="CHEBI:15377"/>
        <dbReference type="ChEBI" id="CHEBI:15378"/>
        <dbReference type="ChEBI" id="CHEBI:15379"/>
        <dbReference type="ChEBI" id="CHEBI:28113"/>
        <dbReference type="ChEBI" id="CHEBI:57618"/>
        <dbReference type="ChEBI" id="CHEBI:58210"/>
        <dbReference type="ChEBI" id="CHEBI:87057"/>
    </reaction>
    <physiologicalReaction direction="left-to-right" evidence="15">
        <dbReference type="Rhea" id="RHEA:75080"/>
    </physiologicalReaction>
</comment>
<comment type="catalytic activity">
    <reaction evidence="21">
        <text>lanosterol + reduced [NADPH--hemoprotein reductase] + O2 = 32-hydroxylanosterol + oxidized [NADPH--hemoprotein reductase] + H2O + H(+)</text>
        <dbReference type="Rhea" id="RHEA:75103"/>
        <dbReference type="Rhea" id="RHEA-COMP:11964"/>
        <dbReference type="Rhea" id="RHEA-COMP:11965"/>
        <dbReference type="ChEBI" id="CHEBI:15377"/>
        <dbReference type="ChEBI" id="CHEBI:15378"/>
        <dbReference type="ChEBI" id="CHEBI:15379"/>
        <dbReference type="ChEBI" id="CHEBI:16521"/>
        <dbReference type="ChEBI" id="CHEBI:57618"/>
        <dbReference type="ChEBI" id="CHEBI:58210"/>
        <dbReference type="ChEBI" id="CHEBI:166806"/>
    </reaction>
    <physiologicalReaction direction="left-to-right" evidence="21">
        <dbReference type="Rhea" id="RHEA:75104"/>
    </physiologicalReaction>
</comment>
<comment type="catalytic activity">
    <reaction evidence="20">
        <text>a 14alpha-methyl steroid + reduced [NADPH--hemoprotein reductase] + O2 = a 14alpha-hydroxymethyl steroid + oxidized [NADPH--hemoprotein reductase] + H2O + H(+)</text>
        <dbReference type="Rhea" id="RHEA:68060"/>
        <dbReference type="Rhea" id="RHEA-COMP:11964"/>
        <dbReference type="Rhea" id="RHEA-COMP:11965"/>
        <dbReference type="ChEBI" id="CHEBI:15377"/>
        <dbReference type="ChEBI" id="CHEBI:15378"/>
        <dbReference type="ChEBI" id="CHEBI:15379"/>
        <dbReference type="ChEBI" id="CHEBI:57618"/>
        <dbReference type="ChEBI" id="CHEBI:58210"/>
        <dbReference type="ChEBI" id="CHEBI:138029"/>
        <dbReference type="ChEBI" id="CHEBI:176901"/>
    </reaction>
    <physiologicalReaction direction="left-to-right" evidence="20">
        <dbReference type="Rhea" id="RHEA:68061"/>
    </physiologicalReaction>
</comment>
<comment type="catalytic activity">
    <reaction evidence="17">
        <text>32-oxolanosterol + reduced [NADPH--hemoprotein reductase] + O2 = 4,4-dimethyl-5alpha-cholesta-8,14,24-trien-3beta-ol + formate + oxidized [NADPH--hemoprotein reductase] + H2O + 2 H(+)</text>
        <dbReference type="Rhea" id="RHEA:75111"/>
        <dbReference type="Rhea" id="RHEA-COMP:11964"/>
        <dbReference type="Rhea" id="RHEA-COMP:11965"/>
        <dbReference type="ChEBI" id="CHEBI:15377"/>
        <dbReference type="ChEBI" id="CHEBI:15378"/>
        <dbReference type="ChEBI" id="CHEBI:15379"/>
        <dbReference type="ChEBI" id="CHEBI:15740"/>
        <dbReference type="ChEBI" id="CHEBI:17813"/>
        <dbReference type="ChEBI" id="CHEBI:57618"/>
        <dbReference type="ChEBI" id="CHEBI:58210"/>
        <dbReference type="ChEBI" id="CHEBI:166681"/>
    </reaction>
    <physiologicalReaction direction="left-to-right" evidence="17">
        <dbReference type="Rhea" id="RHEA:75112"/>
    </physiologicalReaction>
</comment>
<evidence type="ECO:0000256" key="15">
    <source>
        <dbReference type="ARBA" id="ARBA00047983"/>
    </source>
</evidence>
<dbReference type="GO" id="GO:0006699">
    <property type="term" value="P:bile acid biosynthetic process"/>
    <property type="evidence" value="ECO:0007669"/>
    <property type="project" value="TreeGrafter"/>
</dbReference>
<evidence type="ECO:0000256" key="17">
    <source>
        <dbReference type="ARBA" id="ARBA00048479"/>
    </source>
</evidence>
<evidence type="ECO:0000256" key="23">
    <source>
        <dbReference type="PIRSR" id="PIRSR602403-1"/>
    </source>
</evidence>
<keyword evidence="5 23" id="KW-0408">Iron</keyword>
<dbReference type="AlphaFoldDB" id="A0A093PR77"/>
<evidence type="ECO:0000256" key="3">
    <source>
        <dbReference type="ARBA" id="ARBA00022617"/>
    </source>
</evidence>
<organism evidence="25 26">
    <name type="scientific">Manacus vitellinus</name>
    <name type="common">golden-collared manakin</name>
    <dbReference type="NCBI Taxonomy" id="328815"/>
    <lineage>
        <taxon>Eukaryota</taxon>
        <taxon>Metazoa</taxon>
        <taxon>Chordata</taxon>
        <taxon>Craniata</taxon>
        <taxon>Vertebrata</taxon>
        <taxon>Euteleostomi</taxon>
        <taxon>Archelosauria</taxon>
        <taxon>Archosauria</taxon>
        <taxon>Dinosauria</taxon>
        <taxon>Saurischia</taxon>
        <taxon>Theropoda</taxon>
        <taxon>Coelurosauria</taxon>
        <taxon>Aves</taxon>
        <taxon>Neognathae</taxon>
        <taxon>Neoaves</taxon>
        <taxon>Telluraves</taxon>
        <taxon>Australaves</taxon>
        <taxon>Passeriformes</taxon>
        <taxon>Pipridae</taxon>
        <taxon>Manacus</taxon>
    </lineage>
</organism>
<comment type="catalytic activity">
    <reaction evidence="11">
        <text>32-hydroxylanosterol + reduced [NADPH--hemoprotein reductase] + O2 = 32-oxolanosterol + oxidized [NADPH--hemoprotein reductase] + 2 H2O + H(+)</text>
        <dbReference type="Rhea" id="RHEA:75107"/>
        <dbReference type="Rhea" id="RHEA-COMP:11964"/>
        <dbReference type="Rhea" id="RHEA-COMP:11965"/>
        <dbReference type="ChEBI" id="CHEBI:15377"/>
        <dbReference type="ChEBI" id="CHEBI:15378"/>
        <dbReference type="ChEBI" id="CHEBI:15379"/>
        <dbReference type="ChEBI" id="CHEBI:57618"/>
        <dbReference type="ChEBI" id="CHEBI:58210"/>
        <dbReference type="ChEBI" id="CHEBI:166681"/>
        <dbReference type="ChEBI" id="CHEBI:166806"/>
    </reaction>
    <physiologicalReaction direction="left-to-right" evidence="11">
        <dbReference type="Rhea" id="RHEA:75108"/>
    </physiologicalReaction>
</comment>
<evidence type="ECO:0000256" key="2">
    <source>
        <dbReference type="ARBA" id="ARBA00022548"/>
    </source>
</evidence>
<keyword evidence="24" id="KW-0503">Monooxygenase</keyword>
<dbReference type="Pfam" id="PF00067">
    <property type="entry name" value="p450"/>
    <property type="match status" value="1"/>
</dbReference>
<evidence type="ECO:0000313" key="25">
    <source>
        <dbReference type="EMBL" id="KFW78946.1"/>
    </source>
</evidence>
<evidence type="ECO:0000256" key="18">
    <source>
        <dbReference type="ARBA" id="ARBA00048736"/>
    </source>
</evidence>
<comment type="catalytic activity">
    <reaction evidence="19">
        <text>24,25-dihydrolanosterol + 3 reduced [NADPH--hemoprotein reductase] + 3 O2 = 4,4-dimethyl-8,14-cholestadien-3beta-ol + formate + 3 oxidized [NADPH--hemoprotein reductase] + 4 H2O + 4 H(+)</text>
        <dbReference type="Rhea" id="RHEA:45960"/>
        <dbReference type="Rhea" id="RHEA-COMP:11964"/>
        <dbReference type="Rhea" id="RHEA-COMP:11965"/>
        <dbReference type="ChEBI" id="CHEBI:15377"/>
        <dbReference type="ChEBI" id="CHEBI:15378"/>
        <dbReference type="ChEBI" id="CHEBI:15379"/>
        <dbReference type="ChEBI" id="CHEBI:15740"/>
        <dbReference type="ChEBI" id="CHEBI:28113"/>
        <dbReference type="ChEBI" id="CHEBI:57618"/>
        <dbReference type="ChEBI" id="CHEBI:58210"/>
        <dbReference type="ChEBI" id="CHEBI:78904"/>
    </reaction>
    <physiologicalReaction direction="left-to-right" evidence="19">
        <dbReference type="Rhea" id="RHEA:45961"/>
    </physiologicalReaction>
</comment>
<dbReference type="InterPro" id="IPR002403">
    <property type="entry name" value="Cyt_P450_E_grp-IV"/>
</dbReference>
<evidence type="ECO:0000256" key="22">
    <source>
        <dbReference type="ARBA" id="ARBA00049450"/>
    </source>
</evidence>
<dbReference type="PANTHER" id="PTHR24304">
    <property type="entry name" value="CYTOCHROME P450 FAMILY 7"/>
    <property type="match status" value="1"/>
</dbReference>
<dbReference type="EMBL" id="KL670377">
    <property type="protein sequence ID" value="KFW78946.1"/>
    <property type="molecule type" value="Genomic_DNA"/>
</dbReference>
<dbReference type="GO" id="GO:0008398">
    <property type="term" value="F:sterol 14-demethylase activity"/>
    <property type="evidence" value="ECO:0007669"/>
    <property type="project" value="UniProtKB-EC"/>
</dbReference>
<evidence type="ECO:0000256" key="20">
    <source>
        <dbReference type="ARBA" id="ARBA00048866"/>
    </source>
</evidence>
<comment type="catalytic activity">
    <reaction evidence="14">
        <text>a 14alpha-methyl steroid + 3 reduced [NADPH--hemoprotein reductase] + 3 O2 = a Delta(14) steroid + formate + 3 oxidized [NADPH--hemoprotein reductase] + 4 H2O + 4 H(+)</text>
        <dbReference type="Rhea" id="RHEA:54028"/>
        <dbReference type="Rhea" id="RHEA-COMP:11964"/>
        <dbReference type="Rhea" id="RHEA-COMP:11965"/>
        <dbReference type="ChEBI" id="CHEBI:15377"/>
        <dbReference type="ChEBI" id="CHEBI:15378"/>
        <dbReference type="ChEBI" id="CHEBI:15379"/>
        <dbReference type="ChEBI" id="CHEBI:15740"/>
        <dbReference type="ChEBI" id="CHEBI:57618"/>
        <dbReference type="ChEBI" id="CHEBI:58210"/>
        <dbReference type="ChEBI" id="CHEBI:138029"/>
        <dbReference type="ChEBI" id="CHEBI:138031"/>
        <dbReference type="EC" id="1.14.14.154"/>
    </reaction>
    <physiologicalReaction direction="left-to-right" evidence="14">
        <dbReference type="Rhea" id="RHEA:54029"/>
    </physiologicalReaction>
</comment>
<protein>
    <recommendedName>
        <fullName evidence="10">Lanosterol 14-alpha demethylase</fullName>
        <ecNumber evidence="9">1.14.14.154</ecNumber>
    </recommendedName>
</protein>
<dbReference type="GO" id="GO:0042632">
    <property type="term" value="P:cholesterol homeostasis"/>
    <property type="evidence" value="ECO:0007669"/>
    <property type="project" value="TreeGrafter"/>
</dbReference>
<evidence type="ECO:0000256" key="24">
    <source>
        <dbReference type="RuleBase" id="RU000461"/>
    </source>
</evidence>
<evidence type="ECO:0000313" key="26">
    <source>
        <dbReference type="Proteomes" id="UP000053258"/>
    </source>
</evidence>
<dbReference type="STRING" id="328815.ENSMVIP00005001652"/>
<evidence type="ECO:0000256" key="6">
    <source>
        <dbReference type="ARBA" id="ARBA00023166"/>
    </source>
</evidence>
<dbReference type="GO" id="GO:0008203">
    <property type="term" value="P:cholesterol metabolic process"/>
    <property type="evidence" value="ECO:0007669"/>
    <property type="project" value="UniProtKB-KW"/>
</dbReference>
<dbReference type="PANTHER" id="PTHR24304:SF2">
    <property type="entry name" value="24-HYDROXYCHOLESTEROL 7-ALPHA-HYDROXYLASE"/>
    <property type="match status" value="1"/>
</dbReference>
<dbReference type="GO" id="GO:0008396">
    <property type="term" value="F:oxysterol 7-alpha-hydroxylase activity"/>
    <property type="evidence" value="ECO:0007669"/>
    <property type="project" value="TreeGrafter"/>
</dbReference>
<name>A0A093PR77_9PASS</name>
<keyword evidence="7" id="KW-0753">Steroid metabolism</keyword>
<keyword evidence="26" id="KW-1185">Reference proteome</keyword>
<dbReference type="OrthoDB" id="6692864at2759"/>
<comment type="catalytic activity">
    <reaction evidence="18">
        <text>32-hydroxy-24,25-dihydrolanosterol + reduced [NADPH--hemoprotein reductase] + O2 = 32-oxo-24,25-dihydrolanosterol + oxidized [NADPH--hemoprotein reductase] + 2 H2O + H(+)</text>
        <dbReference type="Rhea" id="RHEA:75087"/>
        <dbReference type="Rhea" id="RHEA-COMP:11964"/>
        <dbReference type="Rhea" id="RHEA-COMP:11965"/>
        <dbReference type="ChEBI" id="CHEBI:15377"/>
        <dbReference type="ChEBI" id="CHEBI:15378"/>
        <dbReference type="ChEBI" id="CHEBI:15379"/>
        <dbReference type="ChEBI" id="CHEBI:57618"/>
        <dbReference type="ChEBI" id="CHEBI:58210"/>
        <dbReference type="ChEBI" id="CHEBI:87057"/>
        <dbReference type="ChEBI" id="CHEBI:87060"/>
    </reaction>
    <physiologicalReaction direction="left-to-right" evidence="18">
        <dbReference type="Rhea" id="RHEA:75088"/>
    </physiologicalReaction>
</comment>
<sequence>VLFQLRNPSCPPCIRSWIPWFGAAFQFRKAPLEFIEQARNKYGPVFTIFTLGKRFTFVTEEEGTEAFFKSEDLNFEQAVQQAVKNAVSVPAEAFYQNHGNLYSMMKGKMSPSNLHMFTGTLCEELHEHMAQLGMEGTGDLNDLLRHVMYPAVVNTLFGKGICPTSQSKIKEFEEHFQKYDEDFEYASQMPECFLRNWSKSKKWLLKLFEKVVLDAERTNPSDTTSKTLLQHLLDNLQGKHLAPNYGLLMLWAAQANAVPVAFWTIAFILSHPSIYKKVMEDLASVFGKAGKDKLEVSEEDLKKLPFIKWCTLEAIRLRSPGAITKKVINPIKIKIFFFLLLNFDTNRFPLQKALNSPSFFPQDRWKEANLEKNAFLDSFVAFGGGKHQCPGRWFAIMEIQLFVVLFLYKYEFVALDAVPRPLHLVGTQQPMAPFRVQYKCRE</sequence>
<feature type="non-terminal residue" evidence="25">
    <location>
        <position position="442"/>
    </location>
</feature>
<dbReference type="InterPro" id="IPR017972">
    <property type="entry name" value="Cyt_P450_CS"/>
</dbReference>